<feature type="region of interest" description="Disordered" evidence="1">
    <location>
        <begin position="1"/>
        <end position="26"/>
    </location>
</feature>
<dbReference type="Proteomes" id="UP000620104">
    <property type="component" value="Unassembled WGS sequence"/>
</dbReference>
<evidence type="ECO:0000313" key="2">
    <source>
        <dbReference type="EMBL" id="GHJ88398.1"/>
    </source>
</evidence>
<dbReference type="EMBL" id="BLZA01000030">
    <property type="protein sequence ID" value="GHJ88398.1"/>
    <property type="molecule type" value="Genomic_DNA"/>
</dbReference>
<organism evidence="2 3">
    <name type="scientific">Naganishia liquefaciens</name>
    <dbReference type="NCBI Taxonomy" id="104408"/>
    <lineage>
        <taxon>Eukaryota</taxon>
        <taxon>Fungi</taxon>
        <taxon>Dikarya</taxon>
        <taxon>Basidiomycota</taxon>
        <taxon>Agaricomycotina</taxon>
        <taxon>Tremellomycetes</taxon>
        <taxon>Filobasidiales</taxon>
        <taxon>Filobasidiaceae</taxon>
        <taxon>Naganishia</taxon>
    </lineage>
</organism>
<dbReference type="AlphaFoldDB" id="A0A8H3TX15"/>
<gene>
    <name evidence="2" type="ORF">NliqN6_4800</name>
</gene>
<name>A0A8H3TX15_9TREE</name>
<proteinExistence type="predicted"/>
<reference evidence="2" key="1">
    <citation type="submission" date="2020-07" db="EMBL/GenBank/DDBJ databases">
        <title>Draft Genome Sequence of a Deep-Sea Yeast, Naganishia (Cryptococcus) liquefaciens strain N6.</title>
        <authorList>
            <person name="Han Y.W."/>
            <person name="Kajitani R."/>
            <person name="Morimoto H."/>
            <person name="Parhat M."/>
            <person name="Tsubouchi H."/>
            <person name="Bakenova O."/>
            <person name="Ogata M."/>
            <person name="Argunhan B."/>
            <person name="Aoki R."/>
            <person name="Kajiwara S."/>
            <person name="Itoh T."/>
            <person name="Iwasaki H."/>
        </authorList>
    </citation>
    <scope>NUCLEOTIDE SEQUENCE</scope>
    <source>
        <strain evidence="2">N6</strain>
    </source>
</reference>
<dbReference type="OrthoDB" id="2588866at2759"/>
<evidence type="ECO:0000313" key="3">
    <source>
        <dbReference type="Proteomes" id="UP000620104"/>
    </source>
</evidence>
<sequence length="249" mass="27441">MLASSHPGPSPLAISHQPRNEQSPDLEAKMSSTLLRIFVTLHDDGCPSFEVAAPSGVLHYLFPPLTTPGSDACPFVIQHIPTSKDELVADLSQVLNTRQLKPNEDHFRILPSAALLRERLAQQTPLYPPPAAHPTHLRVSRDRAPIDRDPELVSLAGYRTIWVHPSDISSYLVAMGFRYIGSHVESCGPRSPGDIWDIHTFVGGEKLNKLLYSVPSLSTSLSTQSCDENIATPRAGPRVTFREEDLIKM</sequence>
<protein>
    <submittedName>
        <fullName evidence="2">Uncharacterized protein</fullName>
    </submittedName>
</protein>
<accession>A0A8H3TX15</accession>
<keyword evidence="3" id="KW-1185">Reference proteome</keyword>
<evidence type="ECO:0000256" key="1">
    <source>
        <dbReference type="SAM" id="MobiDB-lite"/>
    </source>
</evidence>
<comment type="caution">
    <text evidence="2">The sequence shown here is derived from an EMBL/GenBank/DDBJ whole genome shotgun (WGS) entry which is preliminary data.</text>
</comment>